<feature type="region of interest" description="Disordered" evidence="4">
    <location>
        <begin position="59"/>
        <end position="92"/>
    </location>
</feature>
<feature type="region of interest" description="Disordered" evidence="4">
    <location>
        <begin position="1"/>
        <end position="30"/>
    </location>
</feature>
<dbReference type="FunFam" id="2.130.10.10:FF:000775">
    <property type="entry name" value="BnaA09g28200D protein"/>
    <property type="match status" value="1"/>
</dbReference>
<dbReference type="FunFam" id="2.130.10.10:FF:001048">
    <property type="entry name" value="BnaA09g40460D protein"/>
    <property type="match status" value="1"/>
</dbReference>
<dbReference type="AlphaFoldDB" id="A0ABD2YH85"/>
<evidence type="ECO:0000256" key="2">
    <source>
        <dbReference type="ARBA" id="ARBA00022737"/>
    </source>
</evidence>
<feature type="repeat" description="WD" evidence="3">
    <location>
        <begin position="253"/>
        <end position="293"/>
    </location>
</feature>
<dbReference type="PANTHER" id="PTHR22844:SF336">
    <property type="entry name" value="PROTEIN JINGUBANG"/>
    <property type="match status" value="1"/>
</dbReference>
<dbReference type="Gene3D" id="2.130.10.10">
    <property type="entry name" value="YVTN repeat-like/Quinoprotein amine dehydrogenase"/>
    <property type="match status" value="3"/>
</dbReference>
<dbReference type="SMART" id="SM00320">
    <property type="entry name" value="WD40"/>
    <property type="match status" value="7"/>
</dbReference>
<dbReference type="Proteomes" id="UP001630127">
    <property type="component" value="Unassembled WGS sequence"/>
</dbReference>
<feature type="repeat" description="WD" evidence="3">
    <location>
        <begin position="343"/>
        <end position="372"/>
    </location>
</feature>
<name>A0ABD2YH85_9GENT</name>
<feature type="repeat" description="WD" evidence="3">
    <location>
        <begin position="300"/>
        <end position="332"/>
    </location>
</feature>
<gene>
    <name evidence="5" type="ORF">ACH5RR_035081</name>
</gene>
<dbReference type="PANTHER" id="PTHR22844">
    <property type="entry name" value="F-BOX AND WD40 DOMAIN PROTEIN"/>
    <property type="match status" value="1"/>
</dbReference>
<evidence type="ECO:0000313" key="6">
    <source>
        <dbReference type="Proteomes" id="UP001630127"/>
    </source>
</evidence>
<dbReference type="InterPro" id="IPR015943">
    <property type="entry name" value="WD40/YVTN_repeat-like_dom_sf"/>
</dbReference>
<organism evidence="5 6">
    <name type="scientific">Cinchona calisaya</name>
    <dbReference type="NCBI Taxonomy" id="153742"/>
    <lineage>
        <taxon>Eukaryota</taxon>
        <taxon>Viridiplantae</taxon>
        <taxon>Streptophyta</taxon>
        <taxon>Embryophyta</taxon>
        <taxon>Tracheophyta</taxon>
        <taxon>Spermatophyta</taxon>
        <taxon>Magnoliopsida</taxon>
        <taxon>eudicotyledons</taxon>
        <taxon>Gunneridae</taxon>
        <taxon>Pentapetalae</taxon>
        <taxon>asterids</taxon>
        <taxon>lamiids</taxon>
        <taxon>Gentianales</taxon>
        <taxon>Rubiaceae</taxon>
        <taxon>Cinchonoideae</taxon>
        <taxon>Cinchoneae</taxon>
        <taxon>Cinchona</taxon>
    </lineage>
</organism>
<dbReference type="PROSITE" id="PS50082">
    <property type="entry name" value="WD_REPEATS_2"/>
    <property type="match status" value="4"/>
</dbReference>
<dbReference type="Pfam" id="PF00400">
    <property type="entry name" value="WD40"/>
    <property type="match status" value="6"/>
</dbReference>
<dbReference type="EMBL" id="JBJUIK010000014">
    <property type="protein sequence ID" value="KAL3505240.1"/>
    <property type="molecule type" value="Genomic_DNA"/>
</dbReference>
<dbReference type="CDD" id="cd00200">
    <property type="entry name" value="WD40"/>
    <property type="match status" value="1"/>
</dbReference>
<protein>
    <submittedName>
        <fullName evidence="5">Uncharacterized protein</fullName>
    </submittedName>
</protein>
<dbReference type="PROSITE" id="PS50294">
    <property type="entry name" value="WD_REPEATS_REGION"/>
    <property type="match status" value="1"/>
</dbReference>
<comment type="caution">
    <text evidence="5">The sequence shown here is derived from an EMBL/GenBank/DDBJ whole genome shotgun (WGS) entry which is preliminary data.</text>
</comment>
<evidence type="ECO:0000256" key="3">
    <source>
        <dbReference type="PROSITE-ProRule" id="PRU00221"/>
    </source>
</evidence>
<evidence type="ECO:0000256" key="1">
    <source>
        <dbReference type="ARBA" id="ARBA00022574"/>
    </source>
</evidence>
<dbReference type="SUPFAM" id="SSF50978">
    <property type="entry name" value="WD40 repeat-like"/>
    <property type="match status" value="1"/>
</dbReference>
<sequence>MFSETSSLPPKIGNMIHSDPNISSSGTTDEEFAGARHSSFSAYDVNRLSGEMSPMMMSPWNQNSSPFAKSPWSKIDDENISQNNNNNNNNNLPQNGLIGSLVREEGHIYSLAAKGDLLYTGSDSKNIRVWKNMKEFTAFKSNSGLVKAIIISGDKIFTGHQDGKVRVWKINPKNPSVHKRSGTLPTFFDIFKASIKPSNYVEVKRKRSALWIKHCDAISCLSMNQEQGLLYSASWDRTFKVWRVENSKCLESVKSHDDAVNSVVASVEGLVYTGSADGTVKVWQRETSGKTVRHVFVQTLLNQECAVTALAVNKSGSVVYCGSSDGLVNFWERGKELTHGGVLKGHKLAVLCLAAAGNLVFSGSADKTICVWRRDGNVHTCLSVLTGHTGPVKCLAAEEDKDSSTGDQKWVVYSGSLDKSVKVWSVSEMAPDLRQMVNNQQQGHGDSHWDSIPSAKY</sequence>
<evidence type="ECO:0000313" key="5">
    <source>
        <dbReference type="EMBL" id="KAL3505240.1"/>
    </source>
</evidence>
<evidence type="ECO:0000256" key="4">
    <source>
        <dbReference type="SAM" id="MobiDB-lite"/>
    </source>
</evidence>
<keyword evidence="6" id="KW-1185">Reference proteome</keyword>
<dbReference type="PRINTS" id="PR00320">
    <property type="entry name" value="GPROTEINBRPT"/>
</dbReference>
<accession>A0ABD2YH85</accession>
<dbReference type="InterPro" id="IPR045182">
    <property type="entry name" value="JINGUBANG-like"/>
</dbReference>
<keyword evidence="1 3" id="KW-0853">WD repeat</keyword>
<dbReference type="InterPro" id="IPR020472">
    <property type="entry name" value="WD40_PAC1"/>
</dbReference>
<keyword evidence="2" id="KW-0677">Repeat</keyword>
<dbReference type="InterPro" id="IPR001680">
    <property type="entry name" value="WD40_rpt"/>
</dbReference>
<feature type="repeat" description="WD" evidence="3">
    <location>
        <begin position="211"/>
        <end position="252"/>
    </location>
</feature>
<dbReference type="InterPro" id="IPR036322">
    <property type="entry name" value="WD40_repeat_dom_sf"/>
</dbReference>
<reference evidence="5 6" key="1">
    <citation type="submission" date="2024-11" db="EMBL/GenBank/DDBJ databases">
        <title>A near-complete genome assembly of Cinchona calisaya.</title>
        <authorList>
            <person name="Lian D.C."/>
            <person name="Zhao X.W."/>
            <person name="Wei L."/>
        </authorList>
    </citation>
    <scope>NUCLEOTIDE SEQUENCE [LARGE SCALE GENOMIC DNA]</scope>
    <source>
        <tissue evidence="5">Nenye</tissue>
    </source>
</reference>
<proteinExistence type="predicted"/>